<dbReference type="GO" id="GO:0005509">
    <property type="term" value="F:calcium ion binding"/>
    <property type="evidence" value="ECO:0007669"/>
    <property type="project" value="InterPro"/>
</dbReference>
<keyword evidence="4" id="KW-1185">Reference proteome</keyword>
<dbReference type="InterPro" id="IPR028974">
    <property type="entry name" value="TSP_type-3_rpt"/>
</dbReference>
<dbReference type="RefSeq" id="WP_124538719.1">
    <property type="nucleotide sequence ID" value="NZ_QUSW01000001.1"/>
</dbReference>
<dbReference type="InterPro" id="IPR024447">
    <property type="entry name" value="YXWGXW_rpt"/>
</dbReference>
<reference evidence="3 4" key="2">
    <citation type="submission" date="2018-12" db="EMBL/GenBank/DDBJ databases">
        <title>Rhizobacter gummiphilus sp. nov., a rubber-degrading bacterium isolated from the soil of a botanical garden in Japan.</title>
        <authorList>
            <person name="Shunsuke S.S."/>
        </authorList>
    </citation>
    <scope>NUCLEOTIDE SEQUENCE [LARGE SCALE GENOMIC DNA]</scope>
    <source>
        <strain evidence="3 4">S-16</strain>
    </source>
</reference>
<feature type="region of interest" description="Disordered" evidence="1">
    <location>
        <begin position="94"/>
        <end position="135"/>
    </location>
</feature>
<dbReference type="AlphaFoldDB" id="A0A3N7JZ43"/>
<dbReference type="Pfam" id="PF12779">
    <property type="entry name" value="WXXGXW"/>
    <property type="match status" value="2"/>
</dbReference>
<reference evidence="3 4" key="1">
    <citation type="submission" date="2018-08" db="EMBL/GenBank/DDBJ databases">
        <authorList>
            <person name="Khan S.A."/>
            <person name="Jeon C.O."/>
            <person name="Chun B.H."/>
            <person name="Jeong S.E."/>
        </authorList>
    </citation>
    <scope>NUCLEOTIDE SEQUENCE [LARGE SCALE GENOMIC DNA]</scope>
    <source>
        <strain evidence="3 4">S-16</strain>
    </source>
</reference>
<sequence>MLKKTLIAACIAAAFTTIPAVSGAATTVWVRQAPPAVRVEEVPAPRQGFAWVPGHWEWRHGRYVWYRGNWVRERVGYAYAAPTWVEHNGRWQMQQGHWSRHDEDHDGVPNRHDHDRDGDGVRNSQDRHPDNPNRQ</sequence>
<evidence type="ECO:0000256" key="2">
    <source>
        <dbReference type="SAM" id="SignalP"/>
    </source>
</evidence>
<evidence type="ECO:0000313" key="4">
    <source>
        <dbReference type="Proteomes" id="UP000267464"/>
    </source>
</evidence>
<feature type="chain" id="PRO_5018317697" description="YXWGXW repeat-containing protein" evidence="2">
    <location>
        <begin position="25"/>
        <end position="135"/>
    </location>
</feature>
<accession>A0A3N7JZ43</accession>
<dbReference type="EMBL" id="QUSW01000001">
    <property type="protein sequence ID" value="RQP26049.1"/>
    <property type="molecule type" value="Genomic_DNA"/>
</dbReference>
<gene>
    <name evidence="3" type="ORF">DZC73_03095</name>
</gene>
<feature type="compositionally biased region" description="Basic and acidic residues" evidence="1">
    <location>
        <begin position="99"/>
        <end position="135"/>
    </location>
</feature>
<keyword evidence="2" id="KW-0732">Signal</keyword>
<organism evidence="3 4">
    <name type="scientific">Piscinibacter terrae</name>
    <dbReference type="NCBI Taxonomy" id="2496871"/>
    <lineage>
        <taxon>Bacteria</taxon>
        <taxon>Pseudomonadati</taxon>
        <taxon>Pseudomonadota</taxon>
        <taxon>Betaproteobacteria</taxon>
        <taxon>Burkholderiales</taxon>
        <taxon>Sphaerotilaceae</taxon>
        <taxon>Piscinibacter</taxon>
    </lineage>
</organism>
<dbReference type="Proteomes" id="UP000267464">
    <property type="component" value="Unassembled WGS sequence"/>
</dbReference>
<comment type="caution">
    <text evidence="3">The sequence shown here is derived from an EMBL/GenBank/DDBJ whole genome shotgun (WGS) entry which is preliminary data.</text>
</comment>
<name>A0A3N7JZ43_9BURK</name>
<evidence type="ECO:0000313" key="3">
    <source>
        <dbReference type="EMBL" id="RQP26049.1"/>
    </source>
</evidence>
<evidence type="ECO:0000256" key="1">
    <source>
        <dbReference type="SAM" id="MobiDB-lite"/>
    </source>
</evidence>
<dbReference type="Gene3D" id="4.10.1080.10">
    <property type="entry name" value="TSP type-3 repeat"/>
    <property type="match status" value="1"/>
</dbReference>
<dbReference type="SUPFAM" id="SSF103647">
    <property type="entry name" value="TSP type-3 repeat"/>
    <property type="match status" value="1"/>
</dbReference>
<dbReference type="OrthoDB" id="121499at2"/>
<evidence type="ECO:0008006" key="5">
    <source>
        <dbReference type="Google" id="ProtNLM"/>
    </source>
</evidence>
<protein>
    <recommendedName>
        <fullName evidence="5">YXWGXW repeat-containing protein</fullName>
    </recommendedName>
</protein>
<proteinExistence type="predicted"/>
<feature type="signal peptide" evidence="2">
    <location>
        <begin position="1"/>
        <end position="24"/>
    </location>
</feature>